<evidence type="ECO:0000313" key="3">
    <source>
        <dbReference type="Proteomes" id="UP001147830"/>
    </source>
</evidence>
<dbReference type="PANTHER" id="PTHR43798:SF33">
    <property type="entry name" value="HYDROLASE, PUTATIVE (AFU_ORTHOLOGUE AFUA_2G14860)-RELATED"/>
    <property type="match status" value="1"/>
</dbReference>
<dbReference type="SUPFAM" id="SSF53474">
    <property type="entry name" value="alpha/beta-Hydrolases"/>
    <property type="match status" value="1"/>
</dbReference>
<dbReference type="InterPro" id="IPR000073">
    <property type="entry name" value="AB_hydrolase_1"/>
</dbReference>
<dbReference type="GO" id="GO:0016020">
    <property type="term" value="C:membrane"/>
    <property type="evidence" value="ECO:0007669"/>
    <property type="project" value="TreeGrafter"/>
</dbReference>
<dbReference type="EMBL" id="JAOANI010000002">
    <property type="protein sequence ID" value="MCT7357584.1"/>
    <property type="molecule type" value="Genomic_DNA"/>
</dbReference>
<dbReference type="GO" id="GO:0047372">
    <property type="term" value="F:monoacylglycerol lipase activity"/>
    <property type="evidence" value="ECO:0007669"/>
    <property type="project" value="TreeGrafter"/>
</dbReference>
<sequence length="291" mass="33302">MLNPNIWRSQQRDYHWHGQRIGFHDEGQGPVLLLLHGLPGSSWDWHRLWPMLTGQFRLICPDLLGCGDSDKPAEHSYRLQDQAQRVMDLLNHLDIRQCQIIGHDYGASVGQQLLANPGTVHISRCSWLCARSGGEAKHFLWRELLLAGPLGLLFSHCITEGLYGRYLETLSGPYTPISSQTRQDLWQLLCAHQGRQILPLLLQYRYELPLSNEKRLITATANRTAQQHINGEYDPLSKRSRQQDTVQRIKTGHFPHLEDAEHLAMLLIDFHRDDGADSQAVFQNLLNSRDG</sequence>
<feature type="domain" description="AB hydrolase-1" evidence="1">
    <location>
        <begin position="30"/>
        <end position="125"/>
    </location>
</feature>
<dbReference type="Proteomes" id="UP001147830">
    <property type="component" value="Unassembled WGS sequence"/>
</dbReference>
<dbReference type="InterPro" id="IPR029058">
    <property type="entry name" value="AB_hydrolase_fold"/>
</dbReference>
<protein>
    <submittedName>
        <fullName evidence="2">Alpha/beta fold hydrolase</fullName>
    </submittedName>
</protein>
<dbReference type="AlphaFoldDB" id="A0A9X2WC46"/>
<dbReference type="Gene3D" id="3.40.50.1820">
    <property type="entry name" value="alpha/beta hydrolase"/>
    <property type="match status" value="1"/>
</dbReference>
<reference evidence="2" key="2">
    <citation type="submission" date="2022-08" db="EMBL/GenBank/DDBJ databases">
        <authorList>
            <person name="Dong C."/>
        </authorList>
    </citation>
    <scope>NUCLEOTIDE SEQUENCE</scope>
    <source>
        <strain evidence="2">59MF3M-4</strain>
    </source>
</reference>
<reference evidence="2" key="1">
    <citation type="journal article" date="2022" name="Front. Microbiol.">
        <title>Genome-based taxonomic rearrangement of Oceanobacter-related bacteria including the description of Thalassolituus hydrocarbonoclasticus sp. nov. and Thalassolituus pacificus sp. nov. and emended description of the genus Thalassolituus.</title>
        <authorList>
            <person name="Dong C."/>
            <person name="Wei L."/>
            <person name="Wang J."/>
            <person name="Lai Q."/>
            <person name="Huang Z."/>
            <person name="Shao Z."/>
        </authorList>
    </citation>
    <scope>NUCLEOTIDE SEQUENCE</scope>
    <source>
        <strain evidence="2">59MF3M-4</strain>
    </source>
</reference>
<evidence type="ECO:0000259" key="1">
    <source>
        <dbReference type="Pfam" id="PF00561"/>
    </source>
</evidence>
<name>A0A9X2WC46_9GAMM</name>
<dbReference type="RefSeq" id="WP_260974517.1">
    <property type="nucleotide sequence ID" value="NZ_JAOANI010000002.1"/>
</dbReference>
<comment type="caution">
    <text evidence="2">The sequence shown here is derived from an EMBL/GenBank/DDBJ whole genome shotgun (WGS) entry which is preliminary data.</text>
</comment>
<keyword evidence="3" id="KW-1185">Reference proteome</keyword>
<dbReference type="PANTHER" id="PTHR43798">
    <property type="entry name" value="MONOACYLGLYCEROL LIPASE"/>
    <property type="match status" value="1"/>
</dbReference>
<gene>
    <name evidence="2" type="ORF">NYR02_00920</name>
</gene>
<keyword evidence="2" id="KW-0378">Hydrolase</keyword>
<evidence type="ECO:0000313" key="2">
    <source>
        <dbReference type="EMBL" id="MCT7357584.1"/>
    </source>
</evidence>
<organism evidence="2 3">
    <name type="scientific">Thalassolituus pacificus</name>
    <dbReference type="NCBI Taxonomy" id="2975440"/>
    <lineage>
        <taxon>Bacteria</taxon>
        <taxon>Pseudomonadati</taxon>
        <taxon>Pseudomonadota</taxon>
        <taxon>Gammaproteobacteria</taxon>
        <taxon>Oceanospirillales</taxon>
        <taxon>Oceanospirillaceae</taxon>
        <taxon>Thalassolituus</taxon>
    </lineage>
</organism>
<accession>A0A9X2WC46</accession>
<dbReference type="Pfam" id="PF00561">
    <property type="entry name" value="Abhydrolase_1"/>
    <property type="match status" value="1"/>
</dbReference>
<dbReference type="InterPro" id="IPR050266">
    <property type="entry name" value="AB_hydrolase_sf"/>
</dbReference>
<proteinExistence type="predicted"/>
<dbReference type="GO" id="GO:0046464">
    <property type="term" value="P:acylglycerol catabolic process"/>
    <property type="evidence" value="ECO:0007669"/>
    <property type="project" value="TreeGrafter"/>
</dbReference>